<evidence type="ECO:0000256" key="3">
    <source>
        <dbReference type="PROSITE-ProRule" id="PRU00982"/>
    </source>
</evidence>
<reference evidence="6 7" key="1">
    <citation type="journal article" date="2016" name="G3 (Bethesda)">
        <title>First Draft Assembly and Annotation of the Genome of a California Endemic Oak Quercus lobata Nee (Fagaceae).</title>
        <authorList>
            <person name="Sork V.L."/>
            <person name="Fitz-Gibbon S.T."/>
            <person name="Puiu D."/>
            <person name="Crepeau M."/>
            <person name="Gugger P.F."/>
            <person name="Sherman R."/>
            <person name="Stevens K."/>
            <person name="Langley C.H."/>
            <person name="Pellegrini M."/>
            <person name="Salzberg S.L."/>
        </authorList>
    </citation>
    <scope>NUCLEOTIDE SEQUENCE [LARGE SCALE GENOMIC DNA]</scope>
    <source>
        <strain evidence="6 7">cv. SW786</strain>
    </source>
</reference>
<sequence length="523" mass="58883">MEGCCDLEVDVNGEEVFMVHKKILMSFSSLFSKLFGDLKGTVRNLKVIFNEFPGGAKGFELMAMFCYDNGRTMITPSNIFLLNCAAHFLEMDGNGSSRHSLIDQTEKSLKGINFWTWSELLEALKQCQDLLPATKSSVMLQCILDCLIGRIALPSIASPHTCSSDSSSFQFSCDTSIDSLKSSSSQLTWWFEDLLFLNVDLIDKLIKTMVSLKVNHATIYKFLFYYHKSRCIGAATAEKCKITEVVINLISLLDRSSLSCKGLFEIYRVALGLRISKFYRNNLESLMGSQLDQATIDYLLAPSPHRRVYYYDVNLVLRLVQAFLLEGGSLSFTSRLKKVTNLLDSYLVEVAPDSHLKPSKFTALVLLLPDYARASYDRVYQAMDLFLEVHAGLCEEEKRSVCCALNHEKLSEEALKDLSRNSKFPSQTVQKALTTQQSMIKCSLSDTHHLLTFCDSLFCSNTKENLGKEDSETKKLRADLQGMHWKMMGLEKVCGAMQTEMANIMRSRLSILGNARSLPKLCS</sequence>
<dbReference type="Pfam" id="PF00651">
    <property type="entry name" value="BTB"/>
    <property type="match status" value="1"/>
</dbReference>
<dbReference type="GO" id="GO:0016567">
    <property type="term" value="P:protein ubiquitination"/>
    <property type="evidence" value="ECO:0007669"/>
    <property type="project" value="UniProtKB-UniPathway"/>
</dbReference>
<dbReference type="EMBL" id="LRBV02000005">
    <property type="status" value="NOT_ANNOTATED_CDS"/>
    <property type="molecule type" value="Genomic_DNA"/>
</dbReference>
<comment type="pathway">
    <text evidence="1">Protein modification; protein ubiquitination.</text>
</comment>
<dbReference type="UniPathway" id="UPA00143"/>
<protein>
    <submittedName>
        <fullName evidence="6">Uncharacterized protein</fullName>
    </submittedName>
</protein>
<dbReference type="OMA" id="KISICCT"/>
<dbReference type="PROSITE" id="PS50097">
    <property type="entry name" value="BTB"/>
    <property type="match status" value="1"/>
</dbReference>
<feature type="domain" description="BTB" evidence="4">
    <location>
        <begin position="5"/>
        <end position="75"/>
    </location>
</feature>
<name>A0A7N2LV16_QUELO</name>
<dbReference type="InterPro" id="IPR011333">
    <property type="entry name" value="SKP1/BTB/POZ_sf"/>
</dbReference>
<dbReference type="InParanoid" id="A0A7N2LV16"/>
<reference evidence="6" key="2">
    <citation type="submission" date="2021-01" db="UniProtKB">
        <authorList>
            <consortium name="EnsemblPlants"/>
        </authorList>
    </citation>
    <scope>IDENTIFICATION</scope>
</reference>
<dbReference type="GeneID" id="115989054"/>
<dbReference type="OrthoDB" id="624345at2759"/>
<dbReference type="SMART" id="SM00225">
    <property type="entry name" value="BTB"/>
    <property type="match status" value="1"/>
</dbReference>
<evidence type="ECO:0000256" key="2">
    <source>
        <dbReference type="ARBA" id="ARBA00022786"/>
    </source>
</evidence>
<organism evidence="6 7">
    <name type="scientific">Quercus lobata</name>
    <name type="common">Valley oak</name>
    <dbReference type="NCBI Taxonomy" id="97700"/>
    <lineage>
        <taxon>Eukaryota</taxon>
        <taxon>Viridiplantae</taxon>
        <taxon>Streptophyta</taxon>
        <taxon>Embryophyta</taxon>
        <taxon>Tracheophyta</taxon>
        <taxon>Spermatophyta</taxon>
        <taxon>Magnoliopsida</taxon>
        <taxon>eudicotyledons</taxon>
        <taxon>Gunneridae</taxon>
        <taxon>Pentapetalae</taxon>
        <taxon>rosids</taxon>
        <taxon>fabids</taxon>
        <taxon>Fagales</taxon>
        <taxon>Fagaceae</taxon>
        <taxon>Quercus</taxon>
    </lineage>
</organism>
<evidence type="ECO:0000259" key="4">
    <source>
        <dbReference type="PROSITE" id="PS50097"/>
    </source>
</evidence>
<dbReference type="EnsemblPlants" id="QL05p077352:mrna">
    <property type="protein sequence ID" value="QL05p077352:mrna"/>
    <property type="gene ID" value="QL05p077352"/>
</dbReference>
<evidence type="ECO:0000313" key="6">
    <source>
        <dbReference type="EnsemblPlants" id="QL05p077352:mrna"/>
    </source>
</evidence>
<dbReference type="AlphaFoldDB" id="A0A7N2LV16"/>
<keyword evidence="7" id="KW-1185">Reference proteome</keyword>
<dbReference type="PANTHER" id="PTHR32370">
    <property type="entry name" value="OS12G0117600 PROTEIN"/>
    <property type="match status" value="1"/>
</dbReference>
<feature type="domain" description="NPH3" evidence="5">
    <location>
        <begin position="188"/>
        <end position="439"/>
    </location>
</feature>
<dbReference type="Gene3D" id="3.30.710.10">
    <property type="entry name" value="Potassium Channel Kv1.1, Chain A"/>
    <property type="match status" value="1"/>
</dbReference>
<evidence type="ECO:0000313" key="7">
    <source>
        <dbReference type="Proteomes" id="UP000594261"/>
    </source>
</evidence>
<dbReference type="Gramene" id="QL05p077352:mrna">
    <property type="protein sequence ID" value="QL05p077352:mrna"/>
    <property type="gene ID" value="QL05p077352"/>
</dbReference>
<dbReference type="Proteomes" id="UP000594261">
    <property type="component" value="Chromosome 5"/>
</dbReference>
<dbReference type="Pfam" id="PF03000">
    <property type="entry name" value="NPH3"/>
    <property type="match status" value="1"/>
</dbReference>
<evidence type="ECO:0000256" key="1">
    <source>
        <dbReference type="ARBA" id="ARBA00004906"/>
    </source>
</evidence>
<dbReference type="SUPFAM" id="SSF54695">
    <property type="entry name" value="POZ domain"/>
    <property type="match status" value="1"/>
</dbReference>
<keyword evidence="2" id="KW-0833">Ubl conjugation pathway</keyword>
<dbReference type="PROSITE" id="PS51649">
    <property type="entry name" value="NPH3"/>
    <property type="match status" value="1"/>
</dbReference>
<dbReference type="InterPro" id="IPR027356">
    <property type="entry name" value="NPH3_dom"/>
</dbReference>
<accession>A0A7N2LV16</accession>
<dbReference type="RefSeq" id="XP_030968573.1">
    <property type="nucleotide sequence ID" value="XM_031112713.1"/>
</dbReference>
<comment type="similarity">
    <text evidence="3">Belongs to the NPH3 family.</text>
</comment>
<proteinExistence type="inferred from homology"/>
<evidence type="ECO:0000259" key="5">
    <source>
        <dbReference type="PROSITE" id="PS51649"/>
    </source>
</evidence>
<gene>
    <name evidence="6" type="primary">LOC115989054</name>
</gene>
<dbReference type="InterPro" id="IPR000210">
    <property type="entry name" value="BTB/POZ_dom"/>
</dbReference>
<dbReference type="KEGG" id="qlo:115989054"/>
<dbReference type="InterPro" id="IPR043454">
    <property type="entry name" value="NPH3/RPT2-like"/>
</dbReference>